<dbReference type="Gene3D" id="2.40.128.130">
    <property type="entry name" value="Autotransporter beta-domain"/>
    <property type="match status" value="1"/>
</dbReference>
<accession>A0A7G6U3P0</accession>
<dbReference type="Proteomes" id="UP000515291">
    <property type="component" value="Chromosome"/>
</dbReference>
<dbReference type="InterPro" id="IPR036709">
    <property type="entry name" value="Autotransporte_beta_dom_sf"/>
</dbReference>
<evidence type="ECO:0000256" key="1">
    <source>
        <dbReference type="SAM" id="SignalP"/>
    </source>
</evidence>
<reference evidence="4" key="1">
    <citation type="journal article" date="2020" name="Mol. Plant Microbe">
        <title>Rhizobial microsymbionts of the narrowly endemic Oxytropis species growing in Kamchatka are characterized by significant genetic diversity and possess a set of genes that are associated with T3SS and T6SS secretion systems and can affect the development of symbiosis.</title>
        <authorList>
            <person name="Safronova V."/>
            <person name="Guro P."/>
            <person name="Sazanova A."/>
            <person name="Kuznetsova I."/>
            <person name="Belimov A."/>
            <person name="Yakubov V."/>
            <person name="Chirak E."/>
            <person name="Afonin A."/>
            <person name="Gogolev Y."/>
            <person name="Andronov E."/>
            <person name="Tikhonovich I."/>
        </authorList>
    </citation>
    <scope>NUCLEOTIDE SEQUENCE [LARGE SCALE GENOMIC DNA]</scope>
    <source>
        <strain evidence="4">581</strain>
    </source>
</reference>
<evidence type="ECO:0000313" key="3">
    <source>
        <dbReference type="EMBL" id="QND73622.1"/>
    </source>
</evidence>
<feature type="signal peptide" evidence="1">
    <location>
        <begin position="1"/>
        <end position="23"/>
    </location>
</feature>
<dbReference type="PROSITE" id="PS51208">
    <property type="entry name" value="AUTOTRANSPORTER"/>
    <property type="match status" value="1"/>
</dbReference>
<protein>
    <submittedName>
        <fullName evidence="3">Autotransporter domain-containing protein</fullName>
    </submittedName>
</protein>
<proteinExistence type="predicted"/>
<dbReference type="RefSeq" id="WP_184512295.1">
    <property type="nucleotide sequence ID" value="NZ_CP050292.1"/>
</dbReference>
<dbReference type="Pfam" id="PF03797">
    <property type="entry name" value="Autotransporter"/>
    <property type="match status" value="1"/>
</dbReference>
<keyword evidence="1" id="KW-0732">Signal</keyword>
<dbReference type="EMBL" id="CP050292">
    <property type="protein sequence ID" value="QND73622.1"/>
    <property type="molecule type" value="Genomic_DNA"/>
</dbReference>
<dbReference type="InterPro" id="IPR005546">
    <property type="entry name" value="Autotransporte_beta"/>
</dbReference>
<dbReference type="AlphaFoldDB" id="A0A7G6U3P0"/>
<evidence type="ECO:0000313" key="4">
    <source>
        <dbReference type="Proteomes" id="UP000515291"/>
    </source>
</evidence>
<gene>
    <name evidence="3" type="ORF">HB776_22280</name>
</gene>
<feature type="chain" id="PRO_5028827144" evidence="1">
    <location>
        <begin position="24"/>
        <end position="1004"/>
    </location>
</feature>
<organism evidence="3 4">
    <name type="scientific">Tardiphaga robiniae</name>
    <dbReference type="NCBI Taxonomy" id="943830"/>
    <lineage>
        <taxon>Bacteria</taxon>
        <taxon>Pseudomonadati</taxon>
        <taxon>Pseudomonadota</taxon>
        <taxon>Alphaproteobacteria</taxon>
        <taxon>Hyphomicrobiales</taxon>
        <taxon>Nitrobacteraceae</taxon>
        <taxon>Tardiphaga</taxon>
    </lineage>
</organism>
<dbReference type="KEGG" id="trb:HB776_22280"/>
<feature type="domain" description="Autotransporter" evidence="2">
    <location>
        <begin position="720"/>
        <end position="1004"/>
    </location>
</feature>
<sequence>MQGAASAALAIGVTISTATLAQATCVPNAVDATNPAPGTTVTCDLTTTEQNSPNGYGTGNQTGITINVLNNASVQGSTLGASHGIWVGDAVINNGVGSTILGWTNGITAATGPLTVTNNGTITGTNGIGVSANANITLTNNAGGVISGATEGIRSATGAITVDNTGSITGTTGAAIDALTDITVINRAGGVITGGPIGLFARSGKLTLDNAGSITSTGTTTASAFDSLTVINRAGANISGNVVALNAVDLLNSGSIGGVSAGDLKVVNTATGTIGAIFGTGVAEIDNSGTISQFSGAGSLVNRAGGNITSISAASMSVNNFGTIGGIGVSGDLQLVNNVGASLSILFGSATSTASIFNAGTISGSFGVAMLFTGGGNTLTLAPTSVINGTVTNAVPGNALQLGGTGTGSFDISLLGSAGSQYVDFTAFNKVDSSLWSLTGTSLYNGAVSVNGGTLAVNGNLAAASLLTVNAGGIIGGSGVLGATVINGGTLAPGNSIGTLTMASLTMTAASTYLVEVAGTSSDNTIVTGTAALAGKVVVNPLTRLTSTTTYTIINAGTLSGTFDSASFANNFGRNARLSYVGNDVLLTIDPGLLSPILPGNASINNRNVAAGIDNALEGGANMPASFNGLFLLTGNNLLNALTQISGETPTGAQQTTFDAMTQFMGVLSDPFTVGRGGTAPAAFAFADETDTLAYAPDGRKRTRTERDAFAMFTKAPPRAYEARWNVWAAGFGGSRTTDGNTALGSNRTTGNIAGAAVGADYWFSQDTVAGFALAGGGTSFSVANGGSGQSDLFQAGAFVRHNIASSYITATAAYGWQDIRTDRLITAVGTERLRADFNANAFSGRIEGGHRWLVPELGGIGLTSYAAVQVTAFDLPSYVETSANGAGGFALNYAAKTVTSTRTELGLRGDKSWAMAEGLLTLRGRAAWAHDYNSDRNVSAVFQSLPGSTFIVNGAQAARNAALTSASAEMSFNGGWSVAATFDGEFSDVSRSYAGKGVVRYAW</sequence>
<dbReference type="SUPFAM" id="SSF103515">
    <property type="entry name" value="Autotransporter"/>
    <property type="match status" value="1"/>
</dbReference>
<dbReference type="SMART" id="SM00869">
    <property type="entry name" value="Autotransporter"/>
    <property type="match status" value="1"/>
</dbReference>
<name>A0A7G6U3P0_9BRAD</name>
<evidence type="ECO:0000259" key="2">
    <source>
        <dbReference type="PROSITE" id="PS51208"/>
    </source>
</evidence>